<organism evidence="1 2">
    <name type="scientific">Ciona intestinalis</name>
    <name type="common">Transparent sea squirt</name>
    <name type="synonym">Ascidia intestinalis</name>
    <dbReference type="NCBI Taxonomy" id="7719"/>
    <lineage>
        <taxon>Eukaryota</taxon>
        <taxon>Metazoa</taxon>
        <taxon>Chordata</taxon>
        <taxon>Tunicata</taxon>
        <taxon>Ascidiacea</taxon>
        <taxon>Phlebobranchia</taxon>
        <taxon>Cionidae</taxon>
        <taxon>Ciona</taxon>
    </lineage>
</organism>
<protein>
    <submittedName>
        <fullName evidence="1">Uncharacterized protein</fullName>
    </submittedName>
</protein>
<accession>H2XZS8</accession>
<dbReference type="Ensembl" id="ENSCINT00000036374.1">
    <property type="protein sequence ID" value="ENSCINP00000035162.1"/>
    <property type="gene ID" value="ENSCING00000018785.1"/>
</dbReference>
<evidence type="ECO:0000313" key="2">
    <source>
        <dbReference type="Proteomes" id="UP000008144"/>
    </source>
</evidence>
<name>H2XZS8_CIOIN</name>
<proteinExistence type="predicted"/>
<evidence type="ECO:0000313" key="1">
    <source>
        <dbReference type="Ensembl" id="ENSCINP00000035162.1"/>
    </source>
</evidence>
<sequence length="86" mass="10309">MYSMRVRQSCAVEYFGRFDYLEVQNEVMQIYAVYLNLFFIHIYCVQSAGHQSWQDKQTSFLRRIMKATAARVPTRVVDLIVHIWKI</sequence>
<reference evidence="1" key="2">
    <citation type="submission" date="2025-08" db="UniProtKB">
        <authorList>
            <consortium name="Ensembl"/>
        </authorList>
    </citation>
    <scope>IDENTIFICATION</scope>
</reference>
<dbReference type="HOGENOM" id="CLU_2497207_0_0_1"/>
<keyword evidence="2" id="KW-1185">Reference proteome</keyword>
<dbReference type="Proteomes" id="UP000008144">
    <property type="component" value="Unassembled WGS sequence"/>
</dbReference>
<reference evidence="2" key="1">
    <citation type="journal article" date="2002" name="Science">
        <title>The draft genome of Ciona intestinalis: insights into chordate and vertebrate origins.</title>
        <authorList>
            <person name="Dehal P."/>
            <person name="Satou Y."/>
            <person name="Campbell R.K."/>
            <person name="Chapman J."/>
            <person name="Degnan B."/>
            <person name="De Tomaso A."/>
            <person name="Davidson B."/>
            <person name="Di Gregorio A."/>
            <person name="Gelpke M."/>
            <person name="Goodstein D.M."/>
            <person name="Harafuji N."/>
            <person name="Hastings K.E."/>
            <person name="Ho I."/>
            <person name="Hotta K."/>
            <person name="Huang W."/>
            <person name="Kawashima T."/>
            <person name="Lemaire P."/>
            <person name="Martinez D."/>
            <person name="Meinertzhagen I.A."/>
            <person name="Necula S."/>
            <person name="Nonaka M."/>
            <person name="Putnam N."/>
            <person name="Rash S."/>
            <person name="Saiga H."/>
            <person name="Satake M."/>
            <person name="Terry A."/>
            <person name="Yamada L."/>
            <person name="Wang H.G."/>
            <person name="Awazu S."/>
            <person name="Azumi K."/>
            <person name="Boore J."/>
            <person name="Branno M."/>
            <person name="Chin-Bow S."/>
            <person name="DeSantis R."/>
            <person name="Doyle S."/>
            <person name="Francino P."/>
            <person name="Keys D.N."/>
            <person name="Haga S."/>
            <person name="Hayashi H."/>
            <person name="Hino K."/>
            <person name="Imai K.S."/>
            <person name="Inaba K."/>
            <person name="Kano S."/>
            <person name="Kobayashi K."/>
            <person name="Kobayashi M."/>
            <person name="Lee B.I."/>
            <person name="Makabe K.W."/>
            <person name="Manohar C."/>
            <person name="Matassi G."/>
            <person name="Medina M."/>
            <person name="Mochizuki Y."/>
            <person name="Mount S."/>
            <person name="Morishita T."/>
            <person name="Miura S."/>
            <person name="Nakayama A."/>
            <person name="Nishizaka S."/>
            <person name="Nomoto H."/>
            <person name="Ohta F."/>
            <person name="Oishi K."/>
            <person name="Rigoutsos I."/>
            <person name="Sano M."/>
            <person name="Sasaki A."/>
            <person name="Sasakura Y."/>
            <person name="Shoguchi E."/>
            <person name="Shin-i T."/>
            <person name="Spagnuolo A."/>
            <person name="Stainier D."/>
            <person name="Suzuki M.M."/>
            <person name="Tassy O."/>
            <person name="Takatori N."/>
            <person name="Tokuoka M."/>
            <person name="Yagi K."/>
            <person name="Yoshizaki F."/>
            <person name="Wada S."/>
            <person name="Zhang C."/>
            <person name="Hyatt P.D."/>
            <person name="Larimer F."/>
            <person name="Detter C."/>
            <person name="Doggett N."/>
            <person name="Glavina T."/>
            <person name="Hawkins T."/>
            <person name="Richardson P."/>
            <person name="Lucas S."/>
            <person name="Kohara Y."/>
            <person name="Levine M."/>
            <person name="Satoh N."/>
            <person name="Rokhsar D.S."/>
        </authorList>
    </citation>
    <scope>NUCLEOTIDE SEQUENCE [LARGE SCALE GENOMIC DNA]</scope>
</reference>
<dbReference type="AlphaFoldDB" id="H2XZS8"/>
<dbReference type="InParanoid" id="H2XZS8"/>
<reference evidence="1" key="3">
    <citation type="submission" date="2025-09" db="UniProtKB">
        <authorList>
            <consortium name="Ensembl"/>
        </authorList>
    </citation>
    <scope>IDENTIFICATION</scope>
</reference>